<proteinExistence type="predicted"/>
<organism evidence="2 3">
    <name type="scientific">Ectobacillus antri</name>
    <dbReference type="NCBI Taxonomy" id="2486280"/>
    <lineage>
        <taxon>Bacteria</taxon>
        <taxon>Bacillati</taxon>
        <taxon>Bacillota</taxon>
        <taxon>Bacilli</taxon>
        <taxon>Bacillales</taxon>
        <taxon>Bacillaceae</taxon>
        <taxon>Ectobacillus</taxon>
    </lineage>
</organism>
<dbReference type="Proteomes" id="UP001218246">
    <property type="component" value="Unassembled WGS sequence"/>
</dbReference>
<sequence length="46" mass="5431">MNNQQWMSEVLVDAYTSGPISQKQEQKQQINAKQQLKQQKIARDNR</sequence>
<protein>
    <submittedName>
        <fullName evidence="2">Uncharacterized protein</fullName>
    </submittedName>
</protein>
<name>A0ABT6H525_9BACI</name>
<evidence type="ECO:0000313" key="3">
    <source>
        <dbReference type="Proteomes" id="UP001218246"/>
    </source>
</evidence>
<comment type="caution">
    <text evidence="2">The sequence shown here is derived from an EMBL/GenBank/DDBJ whole genome shotgun (WGS) entry which is preliminary data.</text>
</comment>
<feature type="compositionally biased region" description="Low complexity" evidence="1">
    <location>
        <begin position="27"/>
        <end position="39"/>
    </location>
</feature>
<evidence type="ECO:0000256" key="1">
    <source>
        <dbReference type="SAM" id="MobiDB-lite"/>
    </source>
</evidence>
<accession>A0ABT6H525</accession>
<feature type="region of interest" description="Disordered" evidence="1">
    <location>
        <begin position="19"/>
        <end position="46"/>
    </location>
</feature>
<keyword evidence="3" id="KW-1185">Reference proteome</keyword>
<reference evidence="2 3" key="1">
    <citation type="submission" date="2023-04" db="EMBL/GenBank/DDBJ databases">
        <title>Ectobacillus antri isolated from activated sludge.</title>
        <authorList>
            <person name="Yan P."/>
            <person name="Liu X."/>
        </authorList>
    </citation>
    <scope>NUCLEOTIDE SEQUENCE [LARGE SCALE GENOMIC DNA]</scope>
    <source>
        <strain evidence="2 3">C18H</strain>
    </source>
</reference>
<gene>
    <name evidence="2" type="ORF">P6P90_09210</name>
</gene>
<dbReference type="EMBL" id="JARULN010000006">
    <property type="protein sequence ID" value="MDG5754150.1"/>
    <property type="molecule type" value="Genomic_DNA"/>
</dbReference>
<dbReference type="RefSeq" id="WP_164464258.1">
    <property type="nucleotide sequence ID" value="NZ_JARRRY010000005.1"/>
</dbReference>
<evidence type="ECO:0000313" key="2">
    <source>
        <dbReference type="EMBL" id="MDG5754150.1"/>
    </source>
</evidence>